<protein>
    <submittedName>
        <fullName evidence="1">Uncharacterized protein</fullName>
    </submittedName>
</protein>
<name>A0ABM9HAC4_9BACT</name>
<dbReference type="Proteomes" id="UP001157733">
    <property type="component" value="Chromosome"/>
</dbReference>
<keyword evidence="2" id="KW-1185">Reference proteome</keyword>
<accession>A0ABM9HAC4</accession>
<gene>
    <name evidence="1" type="ORF">NSPWAT_0239</name>
</gene>
<evidence type="ECO:0000313" key="1">
    <source>
        <dbReference type="EMBL" id="CAI2717098.1"/>
    </source>
</evidence>
<reference evidence="1 2" key="1">
    <citation type="submission" date="2022-09" db="EMBL/GenBank/DDBJ databases">
        <authorList>
            <person name="Kop L."/>
        </authorList>
    </citation>
    <scope>NUCLEOTIDE SEQUENCE [LARGE SCALE GENOMIC DNA]</scope>
    <source>
        <strain evidence="1 2">347</strain>
    </source>
</reference>
<organism evidence="1 2">
    <name type="scientific">Nitrospina watsonii</name>
    <dbReference type="NCBI Taxonomy" id="1323948"/>
    <lineage>
        <taxon>Bacteria</taxon>
        <taxon>Pseudomonadati</taxon>
        <taxon>Nitrospinota/Tectimicrobiota group</taxon>
        <taxon>Nitrospinota</taxon>
        <taxon>Nitrospinia</taxon>
        <taxon>Nitrospinales</taxon>
        <taxon>Nitrospinaceae</taxon>
        <taxon>Nitrospina</taxon>
    </lineage>
</organism>
<dbReference type="EMBL" id="OX336137">
    <property type="protein sequence ID" value="CAI2717098.1"/>
    <property type="molecule type" value="Genomic_DNA"/>
</dbReference>
<evidence type="ECO:0000313" key="2">
    <source>
        <dbReference type="Proteomes" id="UP001157733"/>
    </source>
</evidence>
<proteinExistence type="predicted"/>
<sequence length="36" mass="4268">MGCLSDVIYSKLLTLKEFKGHFISTPNLWFFEKINF</sequence>